<evidence type="ECO:0000313" key="4">
    <source>
        <dbReference type="Proteomes" id="UP000265515"/>
    </source>
</evidence>
<dbReference type="STRING" id="69332.A0A388LHN1"/>
<proteinExistence type="predicted"/>
<dbReference type="InterPro" id="IPR051205">
    <property type="entry name" value="UbiH/COQ6_monooxygenase"/>
</dbReference>
<dbReference type="GO" id="GO:0016120">
    <property type="term" value="P:carotene biosynthetic process"/>
    <property type="evidence" value="ECO:0007669"/>
    <property type="project" value="TreeGrafter"/>
</dbReference>
<dbReference type="OrthoDB" id="683240at2759"/>
<reference evidence="3 4" key="1">
    <citation type="journal article" date="2018" name="Cell">
        <title>The Chara Genome: Secondary Complexity and Implications for Plant Terrestrialization.</title>
        <authorList>
            <person name="Nishiyama T."/>
            <person name="Sakayama H."/>
            <person name="Vries J.D."/>
            <person name="Buschmann H."/>
            <person name="Saint-Marcoux D."/>
            <person name="Ullrich K.K."/>
            <person name="Haas F.B."/>
            <person name="Vanderstraeten L."/>
            <person name="Becker D."/>
            <person name="Lang D."/>
            <person name="Vosolsobe S."/>
            <person name="Rombauts S."/>
            <person name="Wilhelmsson P.K.I."/>
            <person name="Janitza P."/>
            <person name="Kern R."/>
            <person name="Heyl A."/>
            <person name="Rumpler F."/>
            <person name="Villalobos L.I.A.C."/>
            <person name="Clay J.M."/>
            <person name="Skokan R."/>
            <person name="Toyoda A."/>
            <person name="Suzuki Y."/>
            <person name="Kagoshima H."/>
            <person name="Schijlen E."/>
            <person name="Tajeshwar N."/>
            <person name="Catarino B."/>
            <person name="Hetherington A.J."/>
            <person name="Saltykova A."/>
            <person name="Bonnot C."/>
            <person name="Breuninger H."/>
            <person name="Symeonidi A."/>
            <person name="Radhakrishnan G.V."/>
            <person name="Van Nieuwerburgh F."/>
            <person name="Deforce D."/>
            <person name="Chang C."/>
            <person name="Karol K.G."/>
            <person name="Hedrich R."/>
            <person name="Ulvskov P."/>
            <person name="Glockner G."/>
            <person name="Delwiche C.F."/>
            <person name="Petrasek J."/>
            <person name="Van de Peer Y."/>
            <person name="Friml J."/>
            <person name="Beilby M."/>
            <person name="Dolan L."/>
            <person name="Kohara Y."/>
            <person name="Sugano S."/>
            <person name="Fujiyama A."/>
            <person name="Delaux P.-M."/>
            <person name="Quint M."/>
            <person name="TheiBen G."/>
            <person name="Hagemann M."/>
            <person name="Harholt J."/>
            <person name="Dunand C."/>
            <person name="Zachgo S."/>
            <person name="Langdale J."/>
            <person name="Maumus F."/>
            <person name="Straeten D.V.D."/>
            <person name="Gould S.B."/>
            <person name="Rensing S.A."/>
        </authorList>
    </citation>
    <scope>NUCLEOTIDE SEQUENCE [LARGE SCALE GENOMIC DNA]</scope>
    <source>
        <strain evidence="3 4">S276</strain>
    </source>
</reference>
<comment type="caution">
    <text evidence="3">The sequence shown here is derived from an EMBL/GenBank/DDBJ whole genome shotgun (WGS) entry which is preliminary data.</text>
</comment>
<name>A0A388LHN1_CHABU</name>
<feature type="compositionally biased region" description="Polar residues" evidence="1">
    <location>
        <begin position="171"/>
        <end position="188"/>
    </location>
</feature>
<dbReference type="InterPro" id="IPR002938">
    <property type="entry name" value="FAD-bd"/>
</dbReference>
<gene>
    <name evidence="3" type="ORF">CBR_g34015</name>
</gene>
<dbReference type="PANTHER" id="PTHR43876">
    <property type="entry name" value="UBIQUINONE BIOSYNTHESIS MONOOXYGENASE COQ6, MITOCHONDRIAL"/>
    <property type="match status" value="1"/>
</dbReference>
<dbReference type="Gene3D" id="3.50.50.60">
    <property type="entry name" value="FAD/NAD(P)-binding domain"/>
    <property type="match status" value="1"/>
</dbReference>
<dbReference type="InterPro" id="IPR036188">
    <property type="entry name" value="FAD/NAD-bd_sf"/>
</dbReference>
<dbReference type="SUPFAM" id="SSF51905">
    <property type="entry name" value="FAD/NAD(P)-binding domain"/>
    <property type="match status" value="1"/>
</dbReference>
<protein>
    <recommendedName>
        <fullName evidence="2">FAD-binding domain-containing protein</fullName>
    </recommendedName>
</protein>
<keyword evidence="4" id="KW-1185">Reference proteome</keyword>
<dbReference type="GO" id="GO:0016123">
    <property type="term" value="P:xanthophyll biosynthetic process"/>
    <property type="evidence" value="ECO:0007669"/>
    <property type="project" value="TreeGrafter"/>
</dbReference>
<feature type="domain" description="FAD-binding" evidence="2">
    <location>
        <begin position="212"/>
        <end position="241"/>
    </location>
</feature>
<dbReference type="EMBL" id="BFEA01000388">
    <property type="protein sequence ID" value="GBG81834.1"/>
    <property type="molecule type" value="Genomic_DNA"/>
</dbReference>
<dbReference type="Gramene" id="GBG81834">
    <property type="protein sequence ID" value="GBG81834"/>
    <property type="gene ID" value="CBR_g34015"/>
</dbReference>
<dbReference type="GO" id="GO:0005739">
    <property type="term" value="C:mitochondrion"/>
    <property type="evidence" value="ECO:0007669"/>
    <property type="project" value="TreeGrafter"/>
</dbReference>
<dbReference type="AlphaFoldDB" id="A0A388LHN1"/>
<accession>A0A388LHN1</accession>
<evidence type="ECO:0000259" key="2">
    <source>
        <dbReference type="Pfam" id="PF01494"/>
    </source>
</evidence>
<dbReference type="PANTHER" id="PTHR43876:SF7">
    <property type="entry name" value="UBIQUINONE BIOSYNTHESIS MONOOXYGENASE COQ6, MITOCHONDRIAL"/>
    <property type="match status" value="1"/>
</dbReference>
<sequence length="280" mass="30737">MAPKTLGSVVTVFFFPFEYDSSRFVIIFFQSSGPLTRSLQVALIDSQPVDRMELPHSTSSTPPEVRVSAITPAAANLFKEVGAWDMVMSSHIGRFDRMQVWDSAGQGFVRYDAVDVQAPVLGYVVENKILQGSLVSVLRRKKDSVALICPAKVVSVELPGTRRSPEDQDVKSSQMPGQSVTHMGSSPASEDKEDKDARMASTHDWAKIVLENGRTIHARLLVGADGSRSRVREMVGLRCVKVDYDQRAVIATVGVESYHTTAWQRFLPTGPLALLPAVFS</sequence>
<evidence type="ECO:0000313" key="3">
    <source>
        <dbReference type="EMBL" id="GBG81834.1"/>
    </source>
</evidence>
<dbReference type="GO" id="GO:0071949">
    <property type="term" value="F:FAD binding"/>
    <property type="evidence" value="ECO:0007669"/>
    <property type="project" value="InterPro"/>
</dbReference>
<organism evidence="3 4">
    <name type="scientific">Chara braunii</name>
    <name type="common">Braun's stonewort</name>
    <dbReference type="NCBI Taxonomy" id="69332"/>
    <lineage>
        <taxon>Eukaryota</taxon>
        <taxon>Viridiplantae</taxon>
        <taxon>Streptophyta</taxon>
        <taxon>Charophyceae</taxon>
        <taxon>Charales</taxon>
        <taxon>Characeae</taxon>
        <taxon>Chara</taxon>
    </lineage>
</organism>
<evidence type="ECO:0000256" key="1">
    <source>
        <dbReference type="SAM" id="MobiDB-lite"/>
    </source>
</evidence>
<dbReference type="Pfam" id="PF01494">
    <property type="entry name" value="FAD_binding_3"/>
    <property type="match status" value="1"/>
</dbReference>
<feature type="region of interest" description="Disordered" evidence="1">
    <location>
        <begin position="159"/>
        <end position="197"/>
    </location>
</feature>
<dbReference type="Proteomes" id="UP000265515">
    <property type="component" value="Unassembled WGS sequence"/>
</dbReference>